<dbReference type="GO" id="GO:0030170">
    <property type="term" value="F:pyridoxal phosphate binding"/>
    <property type="evidence" value="ECO:0007669"/>
    <property type="project" value="InterPro"/>
</dbReference>
<dbReference type="Pfam" id="PF03473">
    <property type="entry name" value="MOSC"/>
    <property type="match status" value="1"/>
</dbReference>
<dbReference type="SUPFAM" id="SSF50800">
    <property type="entry name" value="PK beta-barrel domain-like"/>
    <property type="match status" value="1"/>
</dbReference>
<accession>A0AAU7DXA3</accession>
<dbReference type="InterPro" id="IPR005302">
    <property type="entry name" value="MoCF_Sase_C"/>
</dbReference>
<feature type="domain" description="MOSC" evidence="1">
    <location>
        <begin position="35"/>
        <end position="169"/>
    </location>
</feature>
<dbReference type="InterPro" id="IPR052353">
    <property type="entry name" value="Benzoxazolinone_Detox_Enz"/>
</dbReference>
<dbReference type="InterPro" id="IPR011037">
    <property type="entry name" value="Pyrv_Knase-like_insert_dom_sf"/>
</dbReference>
<reference evidence="2" key="1">
    <citation type="submission" date="2024-02" db="EMBL/GenBank/DDBJ databases">
        <title>Tomenella chthoni gen. nov. sp. nov., a member of the family Jonesiaceae isolated from bat guano.</title>
        <authorList>
            <person name="Miller S.L."/>
            <person name="King J."/>
            <person name="Sankaranarayanan K."/>
            <person name="Lawson P.A."/>
        </authorList>
    </citation>
    <scope>NUCLEOTIDE SEQUENCE</scope>
    <source>
        <strain evidence="2">BS-20</strain>
    </source>
</reference>
<dbReference type="AlphaFoldDB" id="A0AAU7DXA3"/>
<dbReference type="GO" id="GO:0030151">
    <property type="term" value="F:molybdenum ion binding"/>
    <property type="evidence" value="ECO:0007669"/>
    <property type="project" value="InterPro"/>
</dbReference>
<dbReference type="PROSITE" id="PS51340">
    <property type="entry name" value="MOSC"/>
    <property type="match status" value="1"/>
</dbReference>
<protein>
    <submittedName>
        <fullName evidence="2">MOSC domain-containing protein</fullName>
    </submittedName>
</protein>
<proteinExistence type="predicted"/>
<dbReference type="Gene3D" id="2.40.33.20">
    <property type="entry name" value="PK beta-barrel domain-like"/>
    <property type="match status" value="1"/>
</dbReference>
<evidence type="ECO:0000259" key="1">
    <source>
        <dbReference type="PROSITE" id="PS51340"/>
    </source>
</evidence>
<dbReference type="PANTHER" id="PTHR30212">
    <property type="entry name" value="PROTEIN YIIM"/>
    <property type="match status" value="1"/>
</dbReference>
<dbReference type="PANTHER" id="PTHR30212:SF2">
    <property type="entry name" value="PROTEIN YIIM"/>
    <property type="match status" value="1"/>
</dbReference>
<dbReference type="EMBL" id="CP146203">
    <property type="protein sequence ID" value="XBH21900.1"/>
    <property type="molecule type" value="Genomic_DNA"/>
</dbReference>
<dbReference type="GO" id="GO:0003824">
    <property type="term" value="F:catalytic activity"/>
    <property type="evidence" value="ECO:0007669"/>
    <property type="project" value="InterPro"/>
</dbReference>
<sequence>MDASPSPAGSLLAICRVHQLLPSVTTWGITAIDKRSVAEPVNVRKLGLFGDVQVDREHHGGYDQAVYAYSQEDADYWGAELGRPITPGLFGENLRTRGIATTDAVIGTRWQIGTAILEVTSPRNPCATFAERMGEPQWVKRFTRAGRVGCYLRVIQTGKAQAGDSIVEEYVPDHGITVGMVFAGLSLAEAKALLAAQESGGLDLAENVMKEIRRTFKRSGLVA</sequence>
<evidence type="ECO:0000313" key="2">
    <source>
        <dbReference type="EMBL" id="XBH21900.1"/>
    </source>
</evidence>
<gene>
    <name evidence="2" type="ORF">V5R04_01345</name>
</gene>
<organism evidence="2">
    <name type="scientific">Jonesiaceae bacterium BS-20</name>
    <dbReference type="NCBI Taxonomy" id="3120821"/>
    <lineage>
        <taxon>Bacteria</taxon>
        <taxon>Bacillati</taxon>
        <taxon>Actinomycetota</taxon>
        <taxon>Actinomycetes</taxon>
        <taxon>Micrococcales</taxon>
        <taxon>Jonesiaceae</taxon>
    </lineage>
</organism>
<name>A0AAU7DXA3_9MICO</name>